<dbReference type="Proteomes" id="UP000887159">
    <property type="component" value="Unassembled WGS sequence"/>
</dbReference>
<keyword evidence="2" id="KW-1185">Reference proteome</keyword>
<evidence type="ECO:0000313" key="1">
    <source>
        <dbReference type="EMBL" id="GFY03472.1"/>
    </source>
</evidence>
<proteinExistence type="predicted"/>
<dbReference type="AlphaFoldDB" id="A0A8X6V3M9"/>
<sequence>MMDLRSSSLVLKPRQFQEMKEVMNVPHSLLPSGAKCRRARLNIHEIFIVFEQSPVNVSSSILRWKSLDNFLGILVKWGFRSR</sequence>
<accession>A0A8X6V3M9</accession>
<dbReference type="EMBL" id="BMAU01021238">
    <property type="protein sequence ID" value="GFY03472.1"/>
    <property type="molecule type" value="Genomic_DNA"/>
</dbReference>
<reference evidence="1" key="1">
    <citation type="submission" date="2020-08" db="EMBL/GenBank/DDBJ databases">
        <title>Multicomponent nature underlies the extraordinary mechanical properties of spider dragline silk.</title>
        <authorList>
            <person name="Kono N."/>
            <person name="Nakamura H."/>
            <person name="Mori M."/>
            <person name="Yoshida Y."/>
            <person name="Ohtoshi R."/>
            <person name="Malay A.D."/>
            <person name="Moran D.A.P."/>
            <person name="Tomita M."/>
            <person name="Numata K."/>
            <person name="Arakawa K."/>
        </authorList>
    </citation>
    <scope>NUCLEOTIDE SEQUENCE</scope>
</reference>
<evidence type="ECO:0000313" key="2">
    <source>
        <dbReference type="Proteomes" id="UP000887159"/>
    </source>
</evidence>
<protein>
    <submittedName>
        <fullName evidence="1">Uncharacterized protein</fullName>
    </submittedName>
</protein>
<name>A0A8X6V3M9_TRICX</name>
<comment type="caution">
    <text evidence="1">The sequence shown here is derived from an EMBL/GenBank/DDBJ whole genome shotgun (WGS) entry which is preliminary data.</text>
</comment>
<gene>
    <name evidence="1" type="ORF">TNCV_3211101</name>
</gene>
<organism evidence="1 2">
    <name type="scientific">Trichonephila clavipes</name>
    <name type="common">Golden silk orbweaver</name>
    <name type="synonym">Nephila clavipes</name>
    <dbReference type="NCBI Taxonomy" id="2585209"/>
    <lineage>
        <taxon>Eukaryota</taxon>
        <taxon>Metazoa</taxon>
        <taxon>Ecdysozoa</taxon>
        <taxon>Arthropoda</taxon>
        <taxon>Chelicerata</taxon>
        <taxon>Arachnida</taxon>
        <taxon>Araneae</taxon>
        <taxon>Araneomorphae</taxon>
        <taxon>Entelegynae</taxon>
        <taxon>Araneoidea</taxon>
        <taxon>Nephilidae</taxon>
        <taxon>Trichonephila</taxon>
    </lineage>
</organism>